<organism evidence="1 2">
    <name type="scientific">Pseudoduganella violacea</name>
    <dbReference type="NCBI Taxonomy" id="1715466"/>
    <lineage>
        <taxon>Bacteria</taxon>
        <taxon>Pseudomonadati</taxon>
        <taxon>Pseudomonadota</taxon>
        <taxon>Betaproteobacteria</taxon>
        <taxon>Burkholderiales</taxon>
        <taxon>Oxalobacteraceae</taxon>
        <taxon>Telluria group</taxon>
        <taxon>Pseudoduganella</taxon>
    </lineage>
</organism>
<reference evidence="1 2" key="1">
    <citation type="submission" date="2020-08" db="EMBL/GenBank/DDBJ databases">
        <title>Genomic Encyclopedia of Type Strains, Phase III (KMG-III): the genomes of soil and plant-associated and newly described type strains.</title>
        <authorList>
            <person name="Whitman W."/>
        </authorList>
    </citation>
    <scope>NUCLEOTIDE SEQUENCE [LARGE SCALE GENOMIC DNA]</scope>
    <source>
        <strain evidence="1 2">CECT 8897</strain>
    </source>
</reference>
<dbReference type="GO" id="GO:0016491">
    <property type="term" value="F:oxidoreductase activity"/>
    <property type="evidence" value="ECO:0007669"/>
    <property type="project" value="InterPro"/>
</dbReference>
<gene>
    <name evidence="1" type="ORF">FHS03_005065</name>
</gene>
<proteinExistence type="predicted"/>
<dbReference type="Proteomes" id="UP000541535">
    <property type="component" value="Unassembled WGS sequence"/>
</dbReference>
<dbReference type="SUPFAM" id="SSF55469">
    <property type="entry name" value="FMN-dependent nitroreductase-like"/>
    <property type="match status" value="1"/>
</dbReference>
<protein>
    <recommendedName>
        <fullName evidence="3">Molybdopterin biosynthesis protein MoeY</fullName>
    </recommendedName>
</protein>
<name>A0A7W5FWF7_9BURK</name>
<dbReference type="EMBL" id="JACHXD010000022">
    <property type="protein sequence ID" value="MBB3121970.1"/>
    <property type="molecule type" value="Genomic_DNA"/>
</dbReference>
<keyword evidence="2" id="KW-1185">Reference proteome</keyword>
<evidence type="ECO:0008006" key="3">
    <source>
        <dbReference type="Google" id="ProtNLM"/>
    </source>
</evidence>
<accession>A0A7W5FWF7</accession>
<dbReference type="AlphaFoldDB" id="A0A7W5FWF7"/>
<evidence type="ECO:0000313" key="1">
    <source>
        <dbReference type="EMBL" id="MBB3121970.1"/>
    </source>
</evidence>
<sequence>MSAPRIIEQILDLARWAPSGDNVQTHRFEILDEQHVRIHASDTSAHCVYDLDGHASQIAFGALLETMAIAASEHGWRMDFTRQQRAPEFDSELIFDVAFTPQPGLQPDALIPSIAVRAVQRRAMRTRPLSPAEKQEMEAAAGAGYRIRWLETPGERWQAAQLMFHNAKLRLTMPEAFEVHRRIIHWGVSHSEDRVPDQALGVDALTLRLMKWAMASNWGRMATMNTLFGTWLPRLQMDLLPGLLCGAHFVLQARQPLRSIDDHVAAGRAVQRFWLTLTRLGLFMQPEMTPLIFARYIAEGRAFTREAAVQARAERLRPQAVELMGGENANAVFIGRLGAGPAPAARAVRKPLAELMQR</sequence>
<evidence type="ECO:0000313" key="2">
    <source>
        <dbReference type="Proteomes" id="UP000541535"/>
    </source>
</evidence>
<dbReference type="InterPro" id="IPR000415">
    <property type="entry name" value="Nitroreductase-like"/>
</dbReference>
<comment type="caution">
    <text evidence="1">The sequence shown here is derived from an EMBL/GenBank/DDBJ whole genome shotgun (WGS) entry which is preliminary data.</text>
</comment>
<dbReference type="Gene3D" id="3.40.109.10">
    <property type="entry name" value="NADH Oxidase"/>
    <property type="match status" value="1"/>
</dbReference>
<dbReference type="RefSeq" id="WP_183443644.1">
    <property type="nucleotide sequence ID" value="NZ_JACHXD010000022.1"/>
</dbReference>